<keyword evidence="5 7" id="KW-1133">Transmembrane helix</keyword>
<keyword evidence="11" id="KW-1185">Reference proteome</keyword>
<keyword evidence="3" id="KW-1003">Cell membrane</keyword>
<proteinExistence type="inferred from homology"/>
<dbReference type="GO" id="GO:0055085">
    <property type="term" value="P:transmembrane transport"/>
    <property type="evidence" value="ECO:0007669"/>
    <property type="project" value="InterPro"/>
</dbReference>
<evidence type="ECO:0000256" key="7">
    <source>
        <dbReference type="RuleBase" id="RU363032"/>
    </source>
</evidence>
<dbReference type="Proteomes" id="UP000182589">
    <property type="component" value="Unassembled WGS sequence"/>
</dbReference>
<comment type="similarity">
    <text evidence="7">Belongs to the binding-protein-dependent transport system permease family.</text>
</comment>
<dbReference type="AlphaFoldDB" id="A0A1H2QBH3"/>
<dbReference type="SUPFAM" id="SSF161098">
    <property type="entry name" value="MetI-like"/>
    <property type="match status" value="1"/>
</dbReference>
<dbReference type="CDD" id="cd06261">
    <property type="entry name" value="TM_PBP2"/>
    <property type="match status" value="1"/>
</dbReference>
<feature type="transmembrane region" description="Helical" evidence="7">
    <location>
        <begin position="236"/>
        <end position="261"/>
    </location>
</feature>
<dbReference type="InterPro" id="IPR035906">
    <property type="entry name" value="MetI-like_sf"/>
</dbReference>
<keyword evidence="4 7" id="KW-0812">Transmembrane</keyword>
<reference evidence="11" key="1">
    <citation type="submission" date="2016-10" db="EMBL/GenBank/DDBJ databases">
        <authorList>
            <person name="Varghese N."/>
        </authorList>
    </citation>
    <scope>NUCLEOTIDE SEQUENCE [LARGE SCALE GENOMIC DNA]</scope>
    <source>
        <strain evidence="11">DSM 12489</strain>
    </source>
</reference>
<protein>
    <submittedName>
        <fullName evidence="9">ABC transporter permease</fullName>
    </submittedName>
    <submittedName>
        <fullName evidence="10">Carbohydrate ABC transporter membrane protein 2, CUT1 family</fullName>
    </submittedName>
</protein>
<feature type="transmembrane region" description="Helical" evidence="7">
    <location>
        <begin position="69"/>
        <end position="95"/>
    </location>
</feature>
<evidence type="ECO:0000256" key="3">
    <source>
        <dbReference type="ARBA" id="ARBA00022475"/>
    </source>
</evidence>
<evidence type="ECO:0000313" key="10">
    <source>
        <dbReference type="EMBL" id="SDW04472.1"/>
    </source>
</evidence>
<name>A0A1H2QBH3_9BACL</name>
<reference evidence="10" key="2">
    <citation type="submission" date="2016-10" db="EMBL/GenBank/DDBJ databases">
        <authorList>
            <person name="de Groot N.N."/>
        </authorList>
    </citation>
    <scope>NUCLEOTIDE SEQUENCE [LARGE SCALE GENOMIC DNA]</scope>
    <source>
        <strain evidence="10">DSM 12489</strain>
    </source>
</reference>
<feature type="transmembrane region" description="Helical" evidence="7">
    <location>
        <begin position="138"/>
        <end position="157"/>
    </location>
</feature>
<evidence type="ECO:0000256" key="2">
    <source>
        <dbReference type="ARBA" id="ARBA00022448"/>
    </source>
</evidence>
<evidence type="ECO:0000256" key="5">
    <source>
        <dbReference type="ARBA" id="ARBA00022989"/>
    </source>
</evidence>
<evidence type="ECO:0000259" key="8">
    <source>
        <dbReference type="PROSITE" id="PS50928"/>
    </source>
</evidence>
<dbReference type="Gene3D" id="1.10.3720.10">
    <property type="entry name" value="MetI-like"/>
    <property type="match status" value="1"/>
</dbReference>
<feature type="transmembrane region" description="Helical" evidence="7">
    <location>
        <begin position="9"/>
        <end position="30"/>
    </location>
</feature>
<keyword evidence="6 7" id="KW-0472">Membrane</keyword>
<dbReference type="EMBL" id="BSRA01000002">
    <property type="protein sequence ID" value="GLV12715.1"/>
    <property type="molecule type" value="Genomic_DNA"/>
</dbReference>
<dbReference type="GO" id="GO:0005886">
    <property type="term" value="C:plasma membrane"/>
    <property type="evidence" value="ECO:0007669"/>
    <property type="project" value="UniProtKB-SubCell"/>
</dbReference>
<dbReference type="STRING" id="89784.SAMN04489725_101184"/>
<dbReference type="PANTHER" id="PTHR32243:SF18">
    <property type="entry name" value="INNER MEMBRANE ABC TRANSPORTER PERMEASE PROTEIN YCJP"/>
    <property type="match status" value="1"/>
</dbReference>
<dbReference type="EMBL" id="FNOJ01000001">
    <property type="protein sequence ID" value="SDW04472.1"/>
    <property type="molecule type" value="Genomic_DNA"/>
</dbReference>
<sequence length="276" mass="30908">MTKPLSKRILGYVVLIAFLIAILLPFYWMFVSSFEPNTDISSYPPAYFPKHWTFQHYAEAFGQFHFGRYILNSVIVAVVSTFIVLAFSSMAGFAIARLPVSGKRPMLIFLLIISVFPPLVVITPLYMLLRDVGWLDSYQALIIPYTAFNLPFAIWILRNYFLQVPGALFEAAKIDGSSVFTAFWRIFLPLTTPGLFTAAVFTFVACWTEFFMALVFNPSNTMRTIPVGIALFSGQYTVPYGTIFAGSVVSIVPIVVLVIIFRKWIVSGLTQGAVKG</sequence>
<dbReference type="PANTHER" id="PTHR32243">
    <property type="entry name" value="MALTOSE TRANSPORT SYSTEM PERMEASE-RELATED"/>
    <property type="match status" value="1"/>
</dbReference>
<keyword evidence="2 7" id="KW-0813">Transport</keyword>
<dbReference type="InterPro" id="IPR000515">
    <property type="entry name" value="MetI-like"/>
</dbReference>
<dbReference type="InterPro" id="IPR050901">
    <property type="entry name" value="BP-dep_ABC_trans_perm"/>
</dbReference>
<reference evidence="9" key="3">
    <citation type="submission" date="2023-02" db="EMBL/GenBank/DDBJ databases">
        <title>Proposal of a novel subspecies: Alicyclobacillus hesperidum subspecies aegle.</title>
        <authorList>
            <person name="Goto K."/>
            <person name="Fujii T."/>
            <person name="Yasui K."/>
            <person name="Mochida K."/>
            <person name="Kato-Tanaka Y."/>
            <person name="Morohoshi S."/>
            <person name="An S.Y."/>
            <person name="Kasai H."/>
            <person name="Yokota A."/>
        </authorList>
    </citation>
    <scope>NUCLEOTIDE SEQUENCE</scope>
    <source>
        <strain evidence="9">DSM 12766</strain>
    </source>
</reference>
<accession>A0A1H2QBH3</accession>
<evidence type="ECO:0000256" key="1">
    <source>
        <dbReference type="ARBA" id="ARBA00004651"/>
    </source>
</evidence>
<comment type="subcellular location">
    <subcellularLocation>
        <location evidence="1 7">Cell membrane</location>
        <topology evidence="1 7">Multi-pass membrane protein</topology>
    </subcellularLocation>
</comment>
<feature type="transmembrane region" description="Helical" evidence="7">
    <location>
        <begin position="107"/>
        <end position="126"/>
    </location>
</feature>
<evidence type="ECO:0000256" key="4">
    <source>
        <dbReference type="ARBA" id="ARBA00022692"/>
    </source>
</evidence>
<dbReference type="Proteomes" id="UP001157137">
    <property type="component" value="Unassembled WGS sequence"/>
</dbReference>
<dbReference type="Pfam" id="PF00528">
    <property type="entry name" value="BPD_transp_1"/>
    <property type="match status" value="1"/>
</dbReference>
<organism evidence="10 11">
    <name type="scientific">Alicyclobacillus hesperidum</name>
    <dbReference type="NCBI Taxonomy" id="89784"/>
    <lineage>
        <taxon>Bacteria</taxon>
        <taxon>Bacillati</taxon>
        <taxon>Bacillota</taxon>
        <taxon>Bacilli</taxon>
        <taxon>Bacillales</taxon>
        <taxon>Alicyclobacillaceae</taxon>
        <taxon>Alicyclobacillus</taxon>
    </lineage>
</organism>
<dbReference type="PROSITE" id="PS50928">
    <property type="entry name" value="ABC_TM1"/>
    <property type="match status" value="1"/>
</dbReference>
<gene>
    <name evidence="9" type="ORF">Heshes_03990</name>
    <name evidence="10" type="ORF">SAMN04489725_101184</name>
</gene>
<dbReference type="RefSeq" id="WP_006448055.1">
    <property type="nucleotide sequence ID" value="NZ_BSRA01000002.1"/>
</dbReference>
<evidence type="ECO:0000313" key="9">
    <source>
        <dbReference type="EMBL" id="GLV12715.1"/>
    </source>
</evidence>
<feature type="domain" description="ABC transmembrane type-1" evidence="8">
    <location>
        <begin position="70"/>
        <end position="261"/>
    </location>
</feature>
<evidence type="ECO:0000313" key="11">
    <source>
        <dbReference type="Proteomes" id="UP000182589"/>
    </source>
</evidence>
<evidence type="ECO:0000256" key="6">
    <source>
        <dbReference type="ARBA" id="ARBA00023136"/>
    </source>
</evidence>